<dbReference type="Pfam" id="PF00004">
    <property type="entry name" value="AAA"/>
    <property type="match status" value="1"/>
</dbReference>
<dbReference type="GO" id="GO:0005524">
    <property type="term" value="F:ATP binding"/>
    <property type="evidence" value="ECO:0007669"/>
    <property type="project" value="InterPro"/>
</dbReference>
<dbReference type="SMART" id="SM00382">
    <property type="entry name" value="AAA"/>
    <property type="match status" value="1"/>
</dbReference>
<protein>
    <submittedName>
        <fullName evidence="3">ATPase</fullName>
    </submittedName>
</protein>
<evidence type="ECO:0000256" key="1">
    <source>
        <dbReference type="SAM" id="MobiDB-lite"/>
    </source>
</evidence>
<dbReference type="GO" id="GO:0007033">
    <property type="term" value="P:vacuole organization"/>
    <property type="evidence" value="ECO:0007669"/>
    <property type="project" value="TreeGrafter"/>
</dbReference>
<feature type="compositionally biased region" description="Polar residues" evidence="1">
    <location>
        <begin position="377"/>
        <end position="396"/>
    </location>
</feature>
<proteinExistence type="predicted"/>
<evidence type="ECO:0000313" key="3">
    <source>
        <dbReference type="EMBL" id="OQR70240.1"/>
    </source>
</evidence>
<name>A0A1V9X9N3_9ACAR</name>
<dbReference type="InterPro" id="IPR003959">
    <property type="entry name" value="ATPase_AAA_core"/>
</dbReference>
<dbReference type="InterPro" id="IPR027417">
    <property type="entry name" value="P-loop_NTPase"/>
</dbReference>
<dbReference type="STRING" id="418985.A0A1V9X9N3"/>
<sequence>MSLQDNVKSILEKLPNSCSSEKLEILSRLMCSFAAKYLQLQIVNQHAMDMLNKTRFISKEMPPNLSKIPSLYGSHFYFSNLAGVQLINYNCLEPRVVIGHLLAKGALAVATGKPPSVIGVQLPRTTLLYGPSGVGKSLLLRVLEQCVPHPWQCFRLCTRALTNDKTLLELAFFSAMCHSPCVLILDDIQKISASPDTLRLVMEKLKWLSSQTAENVEDVNFVATCRKPWELSGELLELFHTRILMPLPNAAERLALLKLHLPEQKPVKLQEMIDLANLLEGYSGGSIRDIVDSCSKFDISELIEQAQGYSSTLPNMDEYWKFAELDVNRLGRVWNVRLRKSTRRKSQKKDPPESVTRGSGTLEVISPGNAVSPEASFPTSSQNPAGPTNNSTVSHP</sequence>
<accession>A0A1V9X9N3</accession>
<feature type="region of interest" description="Disordered" evidence="1">
    <location>
        <begin position="340"/>
        <end position="396"/>
    </location>
</feature>
<organism evidence="3 4">
    <name type="scientific">Tropilaelaps mercedesae</name>
    <dbReference type="NCBI Taxonomy" id="418985"/>
    <lineage>
        <taxon>Eukaryota</taxon>
        <taxon>Metazoa</taxon>
        <taxon>Ecdysozoa</taxon>
        <taxon>Arthropoda</taxon>
        <taxon>Chelicerata</taxon>
        <taxon>Arachnida</taxon>
        <taxon>Acari</taxon>
        <taxon>Parasitiformes</taxon>
        <taxon>Mesostigmata</taxon>
        <taxon>Gamasina</taxon>
        <taxon>Dermanyssoidea</taxon>
        <taxon>Laelapidae</taxon>
        <taxon>Tropilaelaps</taxon>
    </lineage>
</organism>
<dbReference type="GO" id="GO:0016887">
    <property type="term" value="F:ATP hydrolysis activity"/>
    <property type="evidence" value="ECO:0007669"/>
    <property type="project" value="InterPro"/>
</dbReference>
<dbReference type="PANTHER" id="PTHR23074:SF72">
    <property type="entry name" value="VACUOLAR PROTEIN SORTING-ASSOCIATED PROTEIN 4B"/>
    <property type="match status" value="1"/>
</dbReference>
<dbReference type="Gene3D" id="3.40.50.300">
    <property type="entry name" value="P-loop containing nucleotide triphosphate hydrolases"/>
    <property type="match status" value="1"/>
</dbReference>
<gene>
    <name evidence="3" type="ORF">BIW11_11754</name>
</gene>
<evidence type="ECO:0000313" key="4">
    <source>
        <dbReference type="Proteomes" id="UP000192247"/>
    </source>
</evidence>
<dbReference type="OrthoDB" id="3046016at2759"/>
<evidence type="ECO:0000259" key="2">
    <source>
        <dbReference type="SMART" id="SM00382"/>
    </source>
</evidence>
<dbReference type="Proteomes" id="UP000192247">
    <property type="component" value="Unassembled WGS sequence"/>
</dbReference>
<dbReference type="InParanoid" id="A0A1V9X9N3"/>
<feature type="domain" description="AAA+ ATPase" evidence="2">
    <location>
        <begin position="122"/>
        <end position="249"/>
    </location>
</feature>
<dbReference type="InterPro" id="IPR050304">
    <property type="entry name" value="MT-severing_AAA_ATPase"/>
</dbReference>
<dbReference type="PANTHER" id="PTHR23074">
    <property type="entry name" value="AAA DOMAIN-CONTAINING"/>
    <property type="match status" value="1"/>
</dbReference>
<dbReference type="InterPro" id="IPR003593">
    <property type="entry name" value="AAA+_ATPase"/>
</dbReference>
<comment type="caution">
    <text evidence="3">The sequence shown here is derived from an EMBL/GenBank/DDBJ whole genome shotgun (WGS) entry which is preliminary data.</text>
</comment>
<dbReference type="EMBL" id="MNPL01018170">
    <property type="protein sequence ID" value="OQR70240.1"/>
    <property type="molecule type" value="Genomic_DNA"/>
</dbReference>
<dbReference type="Gene3D" id="1.10.8.60">
    <property type="match status" value="1"/>
</dbReference>
<reference evidence="3 4" key="1">
    <citation type="journal article" date="2017" name="Gigascience">
        <title>Draft genome of the honey bee ectoparasitic mite, Tropilaelaps mercedesae, is shaped by the parasitic life history.</title>
        <authorList>
            <person name="Dong X."/>
            <person name="Armstrong S.D."/>
            <person name="Xia D."/>
            <person name="Makepeace B.L."/>
            <person name="Darby A.C."/>
            <person name="Kadowaki T."/>
        </authorList>
    </citation>
    <scope>NUCLEOTIDE SEQUENCE [LARGE SCALE GENOMIC DNA]</scope>
    <source>
        <strain evidence="3">Wuxi-XJTLU</strain>
    </source>
</reference>
<keyword evidence="4" id="KW-1185">Reference proteome</keyword>
<dbReference type="SUPFAM" id="SSF52540">
    <property type="entry name" value="P-loop containing nucleoside triphosphate hydrolases"/>
    <property type="match status" value="1"/>
</dbReference>
<dbReference type="AlphaFoldDB" id="A0A1V9X9N3"/>
<dbReference type="GO" id="GO:0016197">
    <property type="term" value="P:endosomal transport"/>
    <property type="evidence" value="ECO:0007669"/>
    <property type="project" value="TreeGrafter"/>
</dbReference>